<dbReference type="PANTHER" id="PTHR34580:SF3">
    <property type="entry name" value="PROTEIN PAFB"/>
    <property type="match status" value="1"/>
</dbReference>
<dbReference type="SUPFAM" id="SSF46785">
    <property type="entry name" value="Winged helix' DNA-binding domain"/>
    <property type="match status" value="1"/>
</dbReference>
<gene>
    <name evidence="5" type="ORF">VSH64_05330</name>
</gene>
<organism evidence="5 6">
    <name type="scientific">Amycolatopsis rhabdoformis</name>
    <dbReference type="NCBI Taxonomy" id="1448059"/>
    <lineage>
        <taxon>Bacteria</taxon>
        <taxon>Bacillati</taxon>
        <taxon>Actinomycetota</taxon>
        <taxon>Actinomycetes</taxon>
        <taxon>Pseudonocardiales</taxon>
        <taxon>Pseudonocardiaceae</taxon>
        <taxon>Amycolatopsis</taxon>
    </lineage>
</organism>
<dbReference type="PIRSF" id="PIRSF016838">
    <property type="entry name" value="PafC"/>
    <property type="match status" value="1"/>
</dbReference>
<keyword evidence="3" id="KW-0804">Transcription</keyword>
<keyword evidence="1" id="KW-0805">Transcription regulation</keyword>
<evidence type="ECO:0000256" key="3">
    <source>
        <dbReference type="ARBA" id="ARBA00023163"/>
    </source>
</evidence>
<dbReference type="EMBL" id="CP142149">
    <property type="protein sequence ID" value="WSE31531.1"/>
    <property type="molecule type" value="Genomic_DNA"/>
</dbReference>
<dbReference type="PROSITE" id="PS52050">
    <property type="entry name" value="WYL"/>
    <property type="match status" value="1"/>
</dbReference>
<dbReference type="InterPro" id="IPR036390">
    <property type="entry name" value="WH_DNA-bd_sf"/>
</dbReference>
<dbReference type="RefSeq" id="WP_326834338.1">
    <property type="nucleotide sequence ID" value="NZ_CP142149.1"/>
</dbReference>
<dbReference type="Proteomes" id="UP001330812">
    <property type="component" value="Chromosome"/>
</dbReference>
<accession>A0ABZ1IAQ0</accession>
<dbReference type="Pfam" id="PF08279">
    <property type="entry name" value="HTH_11"/>
    <property type="match status" value="1"/>
</dbReference>
<dbReference type="PROSITE" id="PS00894">
    <property type="entry name" value="HTH_DEOR_1"/>
    <property type="match status" value="1"/>
</dbReference>
<evidence type="ECO:0000256" key="2">
    <source>
        <dbReference type="ARBA" id="ARBA00023125"/>
    </source>
</evidence>
<dbReference type="PROSITE" id="PS51000">
    <property type="entry name" value="HTH_DEOR_2"/>
    <property type="match status" value="1"/>
</dbReference>
<dbReference type="InterPro" id="IPR036388">
    <property type="entry name" value="WH-like_DNA-bd_sf"/>
</dbReference>
<feature type="domain" description="HTH deoR-type" evidence="4">
    <location>
        <begin position="4"/>
        <end position="59"/>
    </location>
</feature>
<dbReference type="InterPro" id="IPR026881">
    <property type="entry name" value="WYL_dom"/>
</dbReference>
<dbReference type="InterPro" id="IPR018356">
    <property type="entry name" value="Tscrpt_reg_HTH_DeoR_CS"/>
</dbReference>
<dbReference type="Gene3D" id="1.10.10.10">
    <property type="entry name" value="Winged helix-like DNA-binding domain superfamily/Winged helix DNA-binding domain"/>
    <property type="match status" value="1"/>
</dbReference>
<evidence type="ECO:0000256" key="1">
    <source>
        <dbReference type="ARBA" id="ARBA00023015"/>
    </source>
</evidence>
<dbReference type="InterPro" id="IPR028349">
    <property type="entry name" value="PafC-like"/>
</dbReference>
<dbReference type="Pfam" id="PF13280">
    <property type="entry name" value="WYL"/>
    <property type="match status" value="1"/>
</dbReference>
<proteinExistence type="predicted"/>
<keyword evidence="2" id="KW-0238">DNA-binding</keyword>
<dbReference type="InterPro" id="IPR001034">
    <property type="entry name" value="DeoR_HTH"/>
</dbReference>
<evidence type="ECO:0000313" key="6">
    <source>
        <dbReference type="Proteomes" id="UP001330812"/>
    </source>
</evidence>
<sequence length="315" mass="34724">MVNASARLLRLASLLSTRPTWTNGELAERLAVTPRTVRRDVAKLRELGYGIESDPGPWGGYRLGPGTALPPLSLDDEEALAVAVALREAALSGVLGSDHAALSALLKLRRLLPRRVAERLGAFDEAFVHTPRSSADPVPPAILLELATACRRGERLRLSYRDLQSRTTVRDIDPYRLVRTAHRWYLVALDSERGRWRTFRVDRMTDVHPTGRPARLPDTPDAAALVATMLTSHYPVYTTLRLEVPLAEAERLVPPGSGVHEALEPAVTRVKIGGTDVESLALRLVRIGAPFRVESPAEVRDAVRRLLREMLDATS</sequence>
<evidence type="ECO:0000259" key="4">
    <source>
        <dbReference type="PROSITE" id="PS51000"/>
    </source>
</evidence>
<dbReference type="InterPro" id="IPR051534">
    <property type="entry name" value="CBASS_pafABC_assoc_protein"/>
</dbReference>
<dbReference type="InterPro" id="IPR013196">
    <property type="entry name" value="HTH_11"/>
</dbReference>
<reference evidence="5 6" key="1">
    <citation type="journal article" date="2015" name="Int. J. Syst. Evol. Microbiol.">
        <title>Amycolatopsis rhabdoformis sp. nov., an actinomycete isolated from a tropical forest soil.</title>
        <authorList>
            <person name="Souza W.R."/>
            <person name="Silva R.E."/>
            <person name="Goodfellow M."/>
            <person name="Busarakam K."/>
            <person name="Figueiro F.S."/>
            <person name="Ferreira D."/>
            <person name="Rodrigues-Filho E."/>
            <person name="Moraes L.A.B."/>
            <person name="Zucchi T.D."/>
        </authorList>
    </citation>
    <scope>NUCLEOTIDE SEQUENCE [LARGE SCALE GENOMIC DNA]</scope>
    <source>
        <strain evidence="5 6">NCIMB 14900</strain>
    </source>
</reference>
<evidence type="ECO:0000313" key="5">
    <source>
        <dbReference type="EMBL" id="WSE31531.1"/>
    </source>
</evidence>
<keyword evidence="6" id="KW-1185">Reference proteome</keyword>
<dbReference type="PANTHER" id="PTHR34580">
    <property type="match status" value="1"/>
</dbReference>
<protein>
    <submittedName>
        <fullName evidence="5">WYL domain-containing protein</fullName>
    </submittedName>
</protein>
<dbReference type="InterPro" id="IPR057727">
    <property type="entry name" value="WCX_dom"/>
</dbReference>
<name>A0ABZ1IAQ0_9PSEU</name>
<dbReference type="Pfam" id="PF25583">
    <property type="entry name" value="WCX"/>
    <property type="match status" value="1"/>
</dbReference>